<dbReference type="AlphaFoldDB" id="A0A2T2N0R3"/>
<evidence type="ECO:0000313" key="2">
    <source>
        <dbReference type="Proteomes" id="UP000240883"/>
    </source>
</evidence>
<dbReference type="Proteomes" id="UP000240883">
    <property type="component" value="Unassembled WGS sequence"/>
</dbReference>
<evidence type="ECO:0000313" key="1">
    <source>
        <dbReference type="EMBL" id="PSN58846.1"/>
    </source>
</evidence>
<keyword evidence="2" id="KW-1185">Reference proteome</keyword>
<sequence>MKLMMIGQEAWEDSLFEVGMNSDFTLLRELTSLPTCRETLRAENFDRYLDFANLQL</sequence>
<accession>A0A2T2N0R3</accession>
<dbReference type="EMBL" id="KZ678189">
    <property type="protein sequence ID" value="PSN58846.1"/>
    <property type="molecule type" value="Genomic_DNA"/>
</dbReference>
<reference evidence="1 2" key="1">
    <citation type="journal article" date="2018" name="Front. Microbiol.">
        <title>Genome-Wide Analysis of Corynespora cassiicola Leaf Fall Disease Putative Effectors.</title>
        <authorList>
            <person name="Lopez D."/>
            <person name="Ribeiro S."/>
            <person name="Label P."/>
            <person name="Fumanal B."/>
            <person name="Venisse J.S."/>
            <person name="Kohler A."/>
            <person name="de Oliveira R.R."/>
            <person name="Labutti K."/>
            <person name="Lipzen A."/>
            <person name="Lail K."/>
            <person name="Bauer D."/>
            <person name="Ohm R.A."/>
            <person name="Barry K.W."/>
            <person name="Spatafora J."/>
            <person name="Grigoriev I.V."/>
            <person name="Martin F.M."/>
            <person name="Pujade-Renaud V."/>
        </authorList>
    </citation>
    <scope>NUCLEOTIDE SEQUENCE [LARGE SCALE GENOMIC DNA]</scope>
    <source>
        <strain evidence="1 2">Philippines</strain>
    </source>
</reference>
<protein>
    <submittedName>
        <fullName evidence="1">Uncharacterized protein</fullName>
    </submittedName>
</protein>
<proteinExistence type="predicted"/>
<name>A0A2T2N0R3_CORCC</name>
<organism evidence="1 2">
    <name type="scientific">Corynespora cassiicola Philippines</name>
    <dbReference type="NCBI Taxonomy" id="1448308"/>
    <lineage>
        <taxon>Eukaryota</taxon>
        <taxon>Fungi</taxon>
        <taxon>Dikarya</taxon>
        <taxon>Ascomycota</taxon>
        <taxon>Pezizomycotina</taxon>
        <taxon>Dothideomycetes</taxon>
        <taxon>Pleosporomycetidae</taxon>
        <taxon>Pleosporales</taxon>
        <taxon>Corynesporascaceae</taxon>
        <taxon>Corynespora</taxon>
    </lineage>
</organism>
<gene>
    <name evidence="1" type="ORF">BS50DRAFT_580407</name>
</gene>